<comment type="caution">
    <text evidence="2">The sequence shown here is derived from an EMBL/GenBank/DDBJ whole genome shotgun (WGS) entry which is preliminary data.</text>
</comment>
<keyword evidence="2" id="KW-0808">Transferase</keyword>
<organism evidence="2 3">
    <name type="scientific">Roseicella aquatilis</name>
    <dbReference type="NCBI Taxonomy" id="2527868"/>
    <lineage>
        <taxon>Bacteria</taxon>
        <taxon>Pseudomonadati</taxon>
        <taxon>Pseudomonadota</taxon>
        <taxon>Alphaproteobacteria</taxon>
        <taxon>Acetobacterales</taxon>
        <taxon>Roseomonadaceae</taxon>
        <taxon>Roseicella</taxon>
    </lineage>
</organism>
<proteinExistence type="predicted"/>
<dbReference type="Gene3D" id="3.30.460.10">
    <property type="entry name" value="Beta Polymerase, domain 2"/>
    <property type="match status" value="1"/>
</dbReference>
<evidence type="ECO:0000259" key="1">
    <source>
        <dbReference type="Pfam" id="PF01909"/>
    </source>
</evidence>
<reference evidence="2 3" key="1">
    <citation type="submission" date="2019-03" db="EMBL/GenBank/DDBJ databases">
        <title>Paracraurococcus aquatilis NE82 genome sequence.</title>
        <authorList>
            <person name="Zhao Y."/>
            <person name="Du Z."/>
        </authorList>
    </citation>
    <scope>NUCLEOTIDE SEQUENCE [LARGE SCALE GENOMIC DNA]</scope>
    <source>
        <strain evidence="2 3">NE82</strain>
    </source>
</reference>
<dbReference type="GO" id="GO:0016779">
    <property type="term" value="F:nucleotidyltransferase activity"/>
    <property type="evidence" value="ECO:0007669"/>
    <property type="project" value="InterPro"/>
</dbReference>
<evidence type="ECO:0000313" key="2">
    <source>
        <dbReference type="EMBL" id="TCZ52912.1"/>
    </source>
</evidence>
<evidence type="ECO:0000313" key="3">
    <source>
        <dbReference type="Proteomes" id="UP000295023"/>
    </source>
</evidence>
<dbReference type="SUPFAM" id="SSF81301">
    <property type="entry name" value="Nucleotidyltransferase"/>
    <property type="match status" value="1"/>
</dbReference>
<dbReference type="Pfam" id="PF01909">
    <property type="entry name" value="NTP_transf_2"/>
    <property type="match status" value="1"/>
</dbReference>
<dbReference type="InterPro" id="IPR002934">
    <property type="entry name" value="Polymerase_NTP_transf_dom"/>
</dbReference>
<protein>
    <submittedName>
        <fullName evidence="2">Nucleotidyltransferase domain-containing protein</fullName>
    </submittedName>
</protein>
<gene>
    <name evidence="2" type="ORF">EXY23_25755</name>
</gene>
<dbReference type="EMBL" id="SKBM01000045">
    <property type="protein sequence ID" value="TCZ52912.1"/>
    <property type="molecule type" value="Genomic_DNA"/>
</dbReference>
<feature type="domain" description="Polymerase nucleotidyl transferase" evidence="1">
    <location>
        <begin position="46"/>
        <end position="100"/>
    </location>
</feature>
<sequence length="115" mass="12737">MAGMAEARWLTVQEVDARNRAKRAAAREALPRLLAEASRGKPWHCILFGSLARGDFHPYSDADVVIVDGGEDWAIAEHAVHDVAAQLGVKADISFWEFLSERVRGEIRRDGIPCL</sequence>
<dbReference type="OrthoDB" id="559450at2"/>
<name>A0A4R4D2Z2_9PROT</name>
<dbReference type="CDD" id="cd05403">
    <property type="entry name" value="NT_KNTase_like"/>
    <property type="match status" value="1"/>
</dbReference>
<accession>A0A4R4D2Z2</accession>
<dbReference type="AlphaFoldDB" id="A0A4R4D2Z2"/>
<dbReference type="Proteomes" id="UP000295023">
    <property type="component" value="Unassembled WGS sequence"/>
</dbReference>
<keyword evidence="3" id="KW-1185">Reference proteome</keyword>
<dbReference type="InterPro" id="IPR043519">
    <property type="entry name" value="NT_sf"/>
</dbReference>